<dbReference type="Proteomes" id="UP001249851">
    <property type="component" value="Unassembled WGS sequence"/>
</dbReference>
<protein>
    <submittedName>
        <fullName evidence="1">Uncharacterized protein</fullName>
    </submittedName>
</protein>
<feature type="non-terminal residue" evidence="1">
    <location>
        <position position="87"/>
    </location>
</feature>
<gene>
    <name evidence="1" type="ORF">P5673_031175</name>
</gene>
<evidence type="ECO:0000313" key="2">
    <source>
        <dbReference type="Proteomes" id="UP001249851"/>
    </source>
</evidence>
<dbReference type="EMBL" id="JARQWQ010000143">
    <property type="protein sequence ID" value="KAK2548585.1"/>
    <property type="molecule type" value="Genomic_DNA"/>
</dbReference>
<reference evidence="1" key="1">
    <citation type="journal article" date="2023" name="G3 (Bethesda)">
        <title>Whole genome assembly and annotation of the endangered Caribbean coral Acropora cervicornis.</title>
        <authorList>
            <person name="Selwyn J.D."/>
            <person name="Vollmer S.V."/>
        </authorList>
    </citation>
    <scope>NUCLEOTIDE SEQUENCE</scope>
    <source>
        <strain evidence="1">K2</strain>
    </source>
</reference>
<organism evidence="1 2">
    <name type="scientific">Acropora cervicornis</name>
    <name type="common">Staghorn coral</name>
    <dbReference type="NCBI Taxonomy" id="6130"/>
    <lineage>
        <taxon>Eukaryota</taxon>
        <taxon>Metazoa</taxon>
        <taxon>Cnidaria</taxon>
        <taxon>Anthozoa</taxon>
        <taxon>Hexacorallia</taxon>
        <taxon>Scleractinia</taxon>
        <taxon>Astrocoeniina</taxon>
        <taxon>Acroporidae</taxon>
        <taxon>Acropora</taxon>
    </lineage>
</organism>
<comment type="caution">
    <text evidence="1">The sequence shown here is derived from an EMBL/GenBank/DDBJ whole genome shotgun (WGS) entry which is preliminary data.</text>
</comment>
<evidence type="ECO:0000313" key="1">
    <source>
        <dbReference type="EMBL" id="KAK2548585.1"/>
    </source>
</evidence>
<keyword evidence="2" id="KW-1185">Reference proteome</keyword>
<reference evidence="1" key="2">
    <citation type="journal article" date="2023" name="Science">
        <title>Genomic signatures of disease resistance in endangered staghorn corals.</title>
        <authorList>
            <person name="Vollmer S.V."/>
            <person name="Selwyn J.D."/>
            <person name="Despard B.A."/>
            <person name="Roesel C.L."/>
        </authorList>
    </citation>
    <scope>NUCLEOTIDE SEQUENCE</scope>
    <source>
        <strain evidence="1">K2</strain>
    </source>
</reference>
<sequence>MNQNYAQEYLLRNKCEWIPFKFNAPHFSHMGFPSNHKLVLLLTASEVKFDDVTHQETEETPIAEPDEFNVVESTIQREKTDINSSDL</sequence>
<name>A0AAD9UT18_ACRCE</name>
<proteinExistence type="predicted"/>
<accession>A0AAD9UT18</accession>
<dbReference type="AlphaFoldDB" id="A0AAD9UT18"/>